<dbReference type="InterPro" id="IPR010327">
    <property type="entry name" value="FldB/FldC_alpha/beta"/>
</dbReference>
<evidence type="ECO:0000313" key="2">
    <source>
        <dbReference type="Proteomes" id="UP000769766"/>
    </source>
</evidence>
<dbReference type="Gene3D" id="3.40.50.11900">
    <property type="match status" value="1"/>
</dbReference>
<accession>A0A932G1S1</accession>
<name>A0A932G1S1_UNCTE</name>
<organism evidence="1 2">
    <name type="scientific">Tectimicrobiota bacterium</name>
    <dbReference type="NCBI Taxonomy" id="2528274"/>
    <lineage>
        <taxon>Bacteria</taxon>
        <taxon>Pseudomonadati</taxon>
        <taxon>Nitrospinota/Tectimicrobiota group</taxon>
        <taxon>Candidatus Tectimicrobiota</taxon>
    </lineage>
</organism>
<sequence>MPDEPITLREPARTPFERGVPLGSREELVRAYAAWHVQDYVIFRCFLSPQAKNHQLLQMMRQWKAEGMVMHLNRGCEGTAFGQMENRRALLQAGYPVVTYEGNMSDRRELDEAQPLDRLEAFLQSLGLKKLD</sequence>
<comment type="caution">
    <text evidence="1">The sequence shown here is derived from an EMBL/GenBank/DDBJ whole genome shotgun (WGS) entry which is preliminary data.</text>
</comment>
<proteinExistence type="predicted"/>
<dbReference type="Pfam" id="PF06050">
    <property type="entry name" value="HGD-D"/>
    <property type="match status" value="1"/>
</dbReference>
<gene>
    <name evidence="1" type="ORF">HYY20_11805</name>
</gene>
<evidence type="ECO:0000313" key="1">
    <source>
        <dbReference type="EMBL" id="MBI2877555.1"/>
    </source>
</evidence>
<dbReference type="EMBL" id="JACPRF010000362">
    <property type="protein sequence ID" value="MBI2877555.1"/>
    <property type="molecule type" value="Genomic_DNA"/>
</dbReference>
<dbReference type="Proteomes" id="UP000769766">
    <property type="component" value="Unassembled WGS sequence"/>
</dbReference>
<protein>
    <submittedName>
        <fullName evidence="1">2-hydroxyacyl-CoA dehydratase</fullName>
    </submittedName>
</protein>
<reference evidence="1" key="1">
    <citation type="submission" date="2020-07" db="EMBL/GenBank/DDBJ databases">
        <title>Huge and variable diversity of episymbiotic CPR bacteria and DPANN archaea in groundwater ecosystems.</title>
        <authorList>
            <person name="He C.Y."/>
            <person name="Keren R."/>
            <person name="Whittaker M."/>
            <person name="Farag I.F."/>
            <person name="Doudna J."/>
            <person name="Cate J.H.D."/>
            <person name="Banfield J.F."/>
        </authorList>
    </citation>
    <scope>NUCLEOTIDE SEQUENCE</scope>
    <source>
        <strain evidence="1">NC_groundwater_672_Ag_B-0.1um_62_36</strain>
    </source>
</reference>
<dbReference type="AlphaFoldDB" id="A0A932G1S1"/>